<dbReference type="AlphaFoldDB" id="A0A9N9P737"/>
<accession>A0A9N9P737</accession>
<feature type="region of interest" description="Disordered" evidence="1">
    <location>
        <begin position="1"/>
        <end position="25"/>
    </location>
</feature>
<evidence type="ECO:0000313" key="3">
    <source>
        <dbReference type="Proteomes" id="UP000789405"/>
    </source>
</evidence>
<comment type="caution">
    <text evidence="2">The sequence shown here is derived from an EMBL/GenBank/DDBJ whole genome shotgun (WGS) entry which is preliminary data.</text>
</comment>
<protein>
    <submittedName>
        <fullName evidence="2">26269_t:CDS:1</fullName>
    </submittedName>
</protein>
<dbReference type="Proteomes" id="UP000789405">
    <property type="component" value="Unassembled WGS sequence"/>
</dbReference>
<feature type="compositionally biased region" description="Basic residues" evidence="1">
    <location>
        <begin position="7"/>
        <end position="18"/>
    </location>
</feature>
<dbReference type="EMBL" id="CAJVPY010031152">
    <property type="protein sequence ID" value="CAG8796198.1"/>
    <property type="molecule type" value="Genomic_DNA"/>
</dbReference>
<sequence>SKSNKSSSKKKPKSHKSKQTSPEEIREIVVGILKELLPSYMLQSPESNFNPIRPVLTEKPLPIQDNKYRSPVPEIPDEA</sequence>
<proteinExistence type="predicted"/>
<feature type="non-terminal residue" evidence="2">
    <location>
        <position position="1"/>
    </location>
</feature>
<organism evidence="2 3">
    <name type="scientific">Dentiscutata erythropus</name>
    <dbReference type="NCBI Taxonomy" id="1348616"/>
    <lineage>
        <taxon>Eukaryota</taxon>
        <taxon>Fungi</taxon>
        <taxon>Fungi incertae sedis</taxon>
        <taxon>Mucoromycota</taxon>
        <taxon>Glomeromycotina</taxon>
        <taxon>Glomeromycetes</taxon>
        <taxon>Diversisporales</taxon>
        <taxon>Gigasporaceae</taxon>
        <taxon>Dentiscutata</taxon>
    </lineage>
</organism>
<evidence type="ECO:0000256" key="1">
    <source>
        <dbReference type="SAM" id="MobiDB-lite"/>
    </source>
</evidence>
<gene>
    <name evidence="2" type="ORF">DERYTH_LOCUS22431</name>
</gene>
<feature type="non-terminal residue" evidence="2">
    <location>
        <position position="79"/>
    </location>
</feature>
<evidence type="ECO:0000313" key="2">
    <source>
        <dbReference type="EMBL" id="CAG8796198.1"/>
    </source>
</evidence>
<reference evidence="2" key="1">
    <citation type="submission" date="2021-06" db="EMBL/GenBank/DDBJ databases">
        <authorList>
            <person name="Kallberg Y."/>
            <person name="Tangrot J."/>
            <person name="Rosling A."/>
        </authorList>
    </citation>
    <scope>NUCLEOTIDE SEQUENCE</scope>
    <source>
        <strain evidence="2">MA453B</strain>
    </source>
</reference>
<name>A0A9N9P737_9GLOM</name>
<keyword evidence="3" id="KW-1185">Reference proteome</keyword>